<sequence length="508" mass="56914">MLGKTQDFTSDHFLKQPGFRTLKCVHIQCLTKNGIPTFYRFGESTLTIVEEKKKHSWPFEYVTQAWSTFCKTIFCEPPFSDKDIASFFSQIHEALTNANFLQSASDCDLSISQSNVIWDRVVSLFGSESWKIISDYTIEKIIRNTDKAFPRGKVPVLCATIEKIDTALPIARAVLQDETGKIGCSIDKNAIHKYRRFLCAGAILILKQISLFSLNQKTFYLNITSSNISRIFLDESSIDSRLLGSRIVENVSICGANFPLTSPPLSVNELRTLVVECLTPLSISPLPNPPLVKSMKLVSSPRGTSRCLEKSPHQRDPTQPRNQNWRLSSGGLTSAIITSPPPASKSKSLAPFQCRHGIRSLLRRNPSATCSQSPVSDMPKSVSRAQNLPTSSPNTMSSMPSDWMEDDRVQMFEVSENPIENDPLTFWWQRIDYYPSSSVIKHIASLVVSIRLPNVISGPASKVKIILSKMLRFFICEVTGLCLRFTTKTKKELSGYLHTESSSLELQQ</sequence>
<protein>
    <recommendedName>
        <fullName evidence="2">Homologous recombination OB-fold protein OB-fold domain-containing protein</fullName>
    </recommendedName>
</protein>
<evidence type="ECO:0000259" key="2">
    <source>
        <dbReference type="Pfam" id="PF15072"/>
    </source>
</evidence>
<evidence type="ECO:0000313" key="3">
    <source>
        <dbReference type="EMBL" id="EUB63806.1"/>
    </source>
</evidence>
<accession>W6USZ2</accession>
<dbReference type="AlphaFoldDB" id="W6USZ2"/>
<dbReference type="Pfam" id="PF15072">
    <property type="entry name" value="HROB"/>
    <property type="match status" value="1"/>
</dbReference>
<feature type="compositionally biased region" description="Low complexity" evidence="1">
    <location>
        <begin position="389"/>
        <end position="401"/>
    </location>
</feature>
<feature type="compositionally biased region" description="Low complexity" evidence="1">
    <location>
        <begin position="333"/>
        <end position="348"/>
    </location>
</feature>
<proteinExistence type="predicted"/>
<dbReference type="InterPro" id="IPR058570">
    <property type="entry name" value="HROB_OB"/>
</dbReference>
<feature type="compositionally biased region" description="Basic and acidic residues" evidence="1">
    <location>
        <begin position="307"/>
        <end position="318"/>
    </location>
</feature>
<dbReference type="GeneID" id="36337144"/>
<evidence type="ECO:0000256" key="1">
    <source>
        <dbReference type="SAM" id="MobiDB-lite"/>
    </source>
</evidence>
<dbReference type="PANTHER" id="PTHR14523:SF1">
    <property type="entry name" value="HOMOLOGOUS RECOMBINATION OB-FOLD PROTEIN"/>
    <property type="match status" value="1"/>
</dbReference>
<comment type="caution">
    <text evidence="3">The sequence shown here is derived from an EMBL/GenBank/DDBJ whole genome shotgun (WGS) entry which is preliminary data.</text>
</comment>
<feature type="compositionally biased region" description="Polar residues" evidence="1">
    <location>
        <begin position="319"/>
        <end position="332"/>
    </location>
</feature>
<dbReference type="PANTHER" id="PTHR14523">
    <property type="entry name" value="UNCHARACTERIZED PROTEIN C17ORF53 HOMOLOG"/>
    <property type="match status" value="1"/>
</dbReference>
<dbReference type="GO" id="GO:0000725">
    <property type="term" value="P:recombinational repair"/>
    <property type="evidence" value="ECO:0007669"/>
    <property type="project" value="InterPro"/>
</dbReference>
<dbReference type="Proteomes" id="UP000019149">
    <property type="component" value="Unassembled WGS sequence"/>
</dbReference>
<dbReference type="EMBL" id="APAU02000005">
    <property type="protein sequence ID" value="EUB63806.1"/>
    <property type="molecule type" value="Genomic_DNA"/>
</dbReference>
<feature type="region of interest" description="Disordered" evidence="1">
    <location>
        <begin position="302"/>
        <end position="349"/>
    </location>
</feature>
<feature type="region of interest" description="Disordered" evidence="1">
    <location>
        <begin position="365"/>
        <end position="401"/>
    </location>
</feature>
<feature type="domain" description="Homologous recombination OB-fold protein OB-fold" evidence="2">
    <location>
        <begin position="153"/>
        <end position="234"/>
    </location>
</feature>
<dbReference type="CTD" id="36337144"/>
<dbReference type="RefSeq" id="XP_024355002.1">
    <property type="nucleotide sequence ID" value="XM_024490678.1"/>
</dbReference>
<dbReference type="InterPro" id="IPR028045">
    <property type="entry name" value="HROB"/>
</dbReference>
<name>W6USZ2_ECHGR</name>
<dbReference type="KEGG" id="egl:EGR_01429"/>
<keyword evidence="4" id="KW-1185">Reference proteome</keyword>
<reference evidence="3 4" key="1">
    <citation type="journal article" date="2013" name="Nat. Genet.">
        <title>The genome of the hydatid tapeworm Echinococcus granulosus.</title>
        <authorList>
            <person name="Zheng H."/>
            <person name="Zhang W."/>
            <person name="Zhang L."/>
            <person name="Zhang Z."/>
            <person name="Li J."/>
            <person name="Lu G."/>
            <person name="Zhu Y."/>
            <person name="Wang Y."/>
            <person name="Huang Y."/>
            <person name="Liu J."/>
            <person name="Kang H."/>
            <person name="Chen J."/>
            <person name="Wang L."/>
            <person name="Chen A."/>
            <person name="Yu S."/>
            <person name="Gao Z."/>
            <person name="Jin L."/>
            <person name="Gu W."/>
            <person name="Wang Z."/>
            <person name="Zhao L."/>
            <person name="Shi B."/>
            <person name="Wen H."/>
            <person name="Lin R."/>
            <person name="Jones M.K."/>
            <person name="Brejova B."/>
            <person name="Vinar T."/>
            <person name="Zhao G."/>
            <person name="McManus D.P."/>
            <person name="Chen Z."/>
            <person name="Zhou Y."/>
            <person name="Wang S."/>
        </authorList>
    </citation>
    <scope>NUCLEOTIDE SEQUENCE [LARGE SCALE GENOMIC DNA]</scope>
</reference>
<evidence type="ECO:0000313" key="4">
    <source>
        <dbReference type="Proteomes" id="UP000019149"/>
    </source>
</evidence>
<gene>
    <name evidence="3" type="ORF">EGR_01429</name>
</gene>
<feature type="compositionally biased region" description="Polar residues" evidence="1">
    <location>
        <begin position="366"/>
        <end position="375"/>
    </location>
</feature>
<organism evidence="3 4">
    <name type="scientific">Echinococcus granulosus</name>
    <name type="common">Hydatid tapeworm</name>
    <dbReference type="NCBI Taxonomy" id="6210"/>
    <lineage>
        <taxon>Eukaryota</taxon>
        <taxon>Metazoa</taxon>
        <taxon>Spiralia</taxon>
        <taxon>Lophotrochozoa</taxon>
        <taxon>Platyhelminthes</taxon>
        <taxon>Cestoda</taxon>
        <taxon>Eucestoda</taxon>
        <taxon>Cyclophyllidea</taxon>
        <taxon>Taeniidae</taxon>
        <taxon>Echinococcus</taxon>
        <taxon>Echinococcus granulosus group</taxon>
    </lineage>
</organism>
<dbReference type="OrthoDB" id="6283426at2759"/>